<sequence>MQSTQCCIVGGGPAGMMAGLLMARAGIETVVLEKHGDFLRDFRGDTVHPSTLEILDEIGLKDKFDALPQHRVSRLEALFADGPHTVGDFSGLSPFPYLALVPQWDLLDLLADEARRHHCFSLHMNTEATALLRDGAQGPVCGVVAKTPQGELRITADVVIGCDGRRSTLRESAGLQPRNLGAPMDVLWFRLTRQPADPEGTYGVPGRGSFLVLINRNQYWQAAAVIPKGTAAQWQAQPISRFKALVARRAPFLADQVQTIASWDDIKLLEVRVDRLDCWHCPGLLLIGDAAHAMSPIGGVGINLAIQDAVAVANILGPVLKQGNTPGNDDLAAVQARRMLPTRIIQRVQTLAQRQLIAPALTRQDDGQPVKIPALLRWVERSRLLTSIPARVFGLGFRREHVHLPARAP</sequence>
<keyword evidence="1" id="KW-0560">Oxidoreductase</keyword>
<dbReference type="EMBL" id="JACCEW010000008">
    <property type="protein sequence ID" value="NYT38926.1"/>
    <property type="molecule type" value="Genomic_DNA"/>
</dbReference>
<proteinExistence type="predicted"/>
<reference evidence="3 4" key="1">
    <citation type="submission" date="2020-07" db="EMBL/GenBank/DDBJ databases">
        <title>Taxonomic revisions and descriptions of new bacterial species based on genomic comparisons in the high-G+C-content subgroup of the family Alcaligenaceae.</title>
        <authorList>
            <person name="Szabo A."/>
            <person name="Felfoldi T."/>
        </authorList>
    </citation>
    <scope>NUCLEOTIDE SEQUENCE [LARGE SCALE GENOMIC DNA]</scope>
    <source>
        <strain evidence="3 4">DSM 25264</strain>
    </source>
</reference>
<dbReference type="PANTHER" id="PTHR43476:SF5">
    <property type="entry name" value="FAD-DEPENDENT MONOOXYGENASE"/>
    <property type="match status" value="1"/>
</dbReference>
<dbReference type="NCBIfam" id="NF004833">
    <property type="entry name" value="PRK06185.1-1"/>
    <property type="match status" value="1"/>
</dbReference>
<dbReference type="PRINTS" id="PR00420">
    <property type="entry name" value="RNGMNOXGNASE"/>
</dbReference>
<dbReference type="Proteomes" id="UP000580517">
    <property type="component" value="Unassembled WGS sequence"/>
</dbReference>
<evidence type="ECO:0000313" key="3">
    <source>
        <dbReference type="EMBL" id="NYT38926.1"/>
    </source>
</evidence>
<dbReference type="InterPro" id="IPR050631">
    <property type="entry name" value="PheA/TfdB_FAD_monoxygenase"/>
</dbReference>
<dbReference type="GO" id="GO:0071949">
    <property type="term" value="F:FAD binding"/>
    <property type="evidence" value="ECO:0007669"/>
    <property type="project" value="InterPro"/>
</dbReference>
<dbReference type="AlphaFoldDB" id="A0A853FM00"/>
<feature type="domain" description="FAD-binding" evidence="2">
    <location>
        <begin position="4"/>
        <end position="323"/>
    </location>
</feature>
<evidence type="ECO:0000313" key="4">
    <source>
        <dbReference type="Proteomes" id="UP000580517"/>
    </source>
</evidence>
<organism evidence="3 4">
    <name type="scientific">Allopusillimonas soli</name>
    <dbReference type="NCBI Taxonomy" id="659016"/>
    <lineage>
        <taxon>Bacteria</taxon>
        <taxon>Pseudomonadati</taxon>
        <taxon>Pseudomonadota</taxon>
        <taxon>Betaproteobacteria</taxon>
        <taxon>Burkholderiales</taxon>
        <taxon>Alcaligenaceae</taxon>
        <taxon>Allopusillimonas</taxon>
    </lineage>
</organism>
<dbReference type="PANTHER" id="PTHR43476">
    <property type="entry name" value="3-(3-HYDROXY-PHENYL)PROPIONATE/3-HYDROXYCINNAMIC ACID HYDROXYLASE"/>
    <property type="match status" value="1"/>
</dbReference>
<dbReference type="GO" id="GO:0016491">
    <property type="term" value="F:oxidoreductase activity"/>
    <property type="evidence" value="ECO:0007669"/>
    <property type="project" value="UniProtKB-KW"/>
</dbReference>
<dbReference type="InterPro" id="IPR002938">
    <property type="entry name" value="FAD-bd"/>
</dbReference>
<evidence type="ECO:0000259" key="2">
    <source>
        <dbReference type="Pfam" id="PF01494"/>
    </source>
</evidence>
<dbReference type="OrthoDB" id="8591538at2"/>
<protein>
    <submittedName>
        <fullName evidence="3">FAD-dependent oxidoreductase</fullName>
    </submittedName>
</protein>
<keyword evidence="4" id="KW-1185">Reference proteome</keyword>
<comment type="caution">
    <text evidence="3">The sequence shown here is derived from an EMBL/GenBank/DDBJ whole genome shotgun (WGS) entry which is preliminary data.</text>
</comment>
<evidence type="ECO:0000256" key="1">
    <source>
        <dbReference type="ARBA" id="ARBA00023002"/>
    </source>
</evidence>
<dbReference type="Pfam" id="PF01494">
    <property type="entry name" value="FAD_binding_3"/>
    <property type="match status" value="1"/>
</dbReference>
<dbReference type="Gene3D" id="3.50.50.60">
    <property type="entry name" value="FAD/NAD(P)-binding domain"/>
    <property type="match status" value="2"/>
</dbReference>
<gene>
    <name evidence="3" type="ORF">H0A68_18785</name>
</gene>
<accession>A0A853FM00</accession>
<dbReference type="InterPro" id="IPR036188">
    <property type="entry name" value="FAD/NAD-bd_sf"/>
</dbReference>
<dbReference type="SUPFAM" id="SSF51905">
    <property type="entry name" value="FAD/NAD(P)-binding domain"/>
    <property type="match status" value="1"/>
</dbReference>
<dbReference type="NCBIfam" id="NF004834">
    <property type="entry name" value="PRK06185.1-3"/>
    <property type="match status" value="1"/>
</dbReference>
<name>A0A853FM00_9BURK</name>